<dbReference type="GO" id="GO:0031080">
    <property type="term" value="C:nuclear pore outer ring"/>
    <property type="evidence" value="ECO:0007669"/>
    <property type="project" value="TreeGrafter"/>
</dbReference>
<gene>
    <name evidence="9" type="primary">NUP84</name>
    <name evidence="9" type="ORF">H4R18_005144</name>
</gene>
<name>A0A9W8LDT9_9FUNG</name>
<dbReference type="InterPro" id="IPR007252">
    <property type="entry name" value="Nup84/Nup107"/>
</dbReference>
<evidence type="ECO:0000256" key="8">
    <source>
        <dbReference type="SAM" id="MobiDB-lite"/>
    </source>
</evidence>
<dbReference type="PANTHER" id="PTHR13003:SF2">
    <property type="entry name" value="NUCLEAR PORE COMPLEX PROTEIN NUP107"/>
    <property type="match status" value="1"/>
</dbReference>
<feature type="compositionally biased region" description="Low complexity" evidence="8">
    <location>
        <begin position="606"/>
        <end position="621"/>
    </location>
</feature>
<comment type="subcellular location">
    <subcellularLocation>
        <location evidence="7">Nucleus</location>
        <location evidence="7">Nuclear pore complex</location>
    </subcellularLocation>
    <subcellularLocation>
        <location evidence="7">Nucleus membrane</location>
    </subcellularLocation>
</comment>
<dbReference type="PANTHER" id="PTHR13003">
    <property type="entry name" value="NUP107-RELATED"/>
    <property type="match status" value="1"/>
</dbReference>
<feature type="compositionally biased region" description="Basic and acidic residues" evidence="8">
    <location>
        <begin position="169"/>
        <end position="178"/>
    </location>
</feature>
<keyword evidence="2" id="KW-0509">mRNA transport</keyword>
<keyword evidence="10" id="KW-1185">Reference proteome</keyword>
<sequence length="829" mass="90004">MAAPDMAAEFAAALEAQAASPGAFARLARERRKAVEASSDAFGAGSERHAREAALWRAEDNTWALLERLYPLRQQARADADAGAGEDARMDGAAETATDFTSVQELMAISSQLAEYVEVRRWLEATAPAFQPVETRKGHLFYTRRQIRDRARVPGSGSERTVTEADPDATSRQRKELAPEDAEYEAGLLRTLFDYVRRGSMVSAMDLCVESDEPWRAASLKGGLFWRDPALEPEPEPEAGPEAEVPAGGEGAGDVRPAHAAGNINRALWKCACAALAHDESNDTYERALYAALSGRLDEVILVCETWEDYVWAYVNTMIEARIDQQIQSAAAGLYVPAQTASFDHVQSKYPPVGDMRHVFAAIATHDSAVLRSESSEPFRRLQTALITDSFADYIAEYARALGAQDEDGVDGSRQLLRFVVHAALCLRGLGVELPADAVHGVLEAYVAVLARDHRDLVAAYVAHMPADAQTEAYAAFLQTALDDAPARMRLLGLAGRHGLDQDAIAKRAAELALCAAADEAQMDTAESDSFVLAEPAEPITQGELDQIRAIEWVVGGPHLYGHALVETCGLARRFLLAGRPNAAARLFNSLPDDFVQQEWVARAQGAAAASEGEGRPGAAALDDDGGETSHFHEYIHLLSLCDALAYYSTWAETLYRQPAGAGRRQAQWLEWKGAVAAATERAEQMFRERLLEVDWLGPQSLFLAAGGGSAETQRAAELARLREMYIPEAVFRLHSVLFDSRAAAPQNLQRSLDLAQLVADESLGIYRLLEKPAPAHPHGQLPAFLALMRQSAFEILRAQQEAQPDGLPLLADDGDQAPGPVSPPRLSA</sequence>
<evidence type="ECO:0000256" key="4">
    <source>
        <dbReference type="ARBA" id="ARBA00023010"/>
    </source>
</evidence>
<proteinExistence type="inferred from homology"/>
<comment type="caution">
    <text evidence="9">The sequence shown here is derived from an EMBL/GenBank/DDBJ whole genome shotgun (WGS) entry which is preliminary data.</text>
</comment>
<reference evidence="9" key="1">
    <citation type="submission" date="2022-07" db="EMBL/GenBank/DDBJ databases">
        <title>Phylogenomic reconstructions and comparative analyses of Kickxellomycotina fungi.</title>
        <authorList>
            <person name="Reynolds N.K."/>
            <person name="Stajich J.E."/>
            <person name="Barry K."/>
            <person name="Grigoriev I.V."/>
            <person name="Crous P."/>
            <person name="Smith M.E."/>
        </authorList>
    </citation>
    <scope>NUCLEOTIDE SEQUENCE</scope>
    <source>
        <strain evidence="9">NBRC 105414</strain>
    </source>
</reference>
<evidence type="ECO:0000256" key="5">
    <source>
        <dbReference type="ARBA" id="ARBA00023132"/>
    </source>
</evidence>
<keyword evidence="6 7" id="KW-0539">Nucleus</keyword>
<keyword evidence="7" id="KW-0472">Membrane</keyword>
<feature type="region of interest" description="Disordered" evidence="8">
    <location>
        <begin position="606"/>
        <end position="625"/>
    </location>
</feature>
<evidence type="ECO:0000256" key="2">
    <source>
        <dbReference type="ARBA" id="ARBA00022816"/>
    </source>
</evidence>
<evidence type="ECO:0000256" key="7">
    <source>
        <dbReference type="RuleBase" id="RU365072"/>
    </source>
</evidence>
<dbReference type="EMBL" id="JANBUL010000290">
    <property type="protein sequence ID" value="KAJ2777466.1"/>
    <property type="molecule type" value="Genomic_DNA"/>
</dbReference>
<dbReference type="GO" id="GO:0031965">
    <property type="term" value="C:nuclear membrane"/>
    <property type="evidence" value="ECO:0007669"/>
    <property type="project" value="UniProtKB-SubCell"/>
</dbReference>
<comment type="function">
    <text evidence="7">Functions as a component of the nuclear pore complex (NPC).</text>
</comment>
<keyword evidence="1 7" id="KW-0813">Transport</keyword>
<feature type="region of interest" description="Disordered" evidence="8">
    <location>
        <begin position="805"/>
        <end position="829"/>
    </location>
</feature>
<dbReference type="Gene3D" id="1.10.3450.20">
    <property type="match status" value="1"/>
</dbReference>
<evidence type="ECO:0000256" key="6">
    <source>
        <dbReference type="ARBA" id="ARBA00023242"/>
    </source>
</evidence>
<dbReference type="AlphaFoldDB" id="A0A9W8LDT9"/>
<evidence type="ECO:0000256" key="1">
    <source>
        <dbReference type="ARBA" id="ARBA00022448"/>
    </source>
</evidence>
<evidence type="ECO:0000256" key="3">
    <source>
        <dbReference type="ARBA" id="ARBA00022927"/>
    </source>
</evidence>
<comment type="similarity">
    <text evidence="7">Belongs to the nucleoporin Nup84/Nup107 family.</text>
</comment>
<dbReference type="GO" id="GO:0006406">
    <property type="term" value="P:mRNA export from nucleus"/>
    <property type="evidence" value="ECO:0007669"/>
    <property type="project" value="TreeGrafter"/>
</dbReference>
<keyword evidence="3" id="KW-0653">Protein transport</keyword>
<evidence type="ECO:0000313" key="10">
    <source>
        <dbReference type="Proteomes" id="UP001140217"/>
    </source>
</evidence>
<dbReference type="Proteomes" id="UP001140217">
    <property type="component" value="Unassembled WGS sequence"/>
</dbReference>
<feature type="region of interest" description="Disordered" evidence="8">
    <location>
        <begin position="227"/>
        <end position="253"/>
    </location>
</feature>
<dbReference type="Gene3D" id="1.20.190.50">
    <property type="match status" value="1"/>
</dbReference>
<feature type="region of interest" description="Disordered" evidence="8">
    <location>
        <begin position="151"/>
        <end position="179"/>
    </location>
</feature>
<keyword evidence="4 7" id="KW-0811">Translocation</keyword>
<feature type="compositionally biased region" description="Acidic residues" evidence="8">
    <location>
        <begin position="231"/>
        <end position="241"/>
    </location>
</feature>
<organism evidence="9 10">
    <name type="scientific">Coemansia javaensis</name>
    <dbReference type="NCBI Taxonomy" id="2761396"/>
    <lineage>
        <taxon>Eukaryota</taxon>
        <taxon>Fungi</taxon>
        <taxon>Fungi incertae sedis</taxon>
        <taxon>Zoopagomycota</taxon>
        <taxon>Kickxellomycotina</taxon>
        <taxon>Kickxellomycetes</taxon>
        <taxon>Kickxellales</taxon>
        <taxon>Kickxellaceae</taxon>
        <taxon>Coemansia</taxon>
    </lineage>
</organism>
<evidence type="ECO:0000313" key="9">
    <source>
        <dbReference type="EMBL" id="KAJ2777466.1"/>
    </source>
</evidence>
<dbReference type="GO" id="GO:0000973">
    <property type="term" value="P:post-transcriptional tethering of RNA polymerase II gene DNA at nuclear periphery"/>
    <property type="evidence" value="ECO:0007669"/>
    <property type="project" value="TreeGrafter"/>
</dbReference>
<protein>
    <recommendedName>
        <fullName evidence="7">Nuclear pore complex protein</fullName>
    </recommendedName>
</protein>
<dbReference type="OrthoDB" id="3098at2759"/>
<dbReference type="Pfam" id="PF04121">
    <property type="entry name" value="Nup84_Nup100"/>
    <property type="match status" value="1"/>
</dbReference>
<accession>A0A9W8LDT9</accession>
<dbReference type="GO" id="GO:0017056">
    <property type="term" value="F:structural constituent of nuclear pore"/>
    <property type="evidence" value="ECO:0007669"/>
    <property type="project" value="UniProtKB-UniRule"/>
</dbReference>
<dbReference type="GO" id="GO:0006606">
    <property type="term" value="P:protein import into nucleus"/>
    <property type="evidence" value="ECO:0007669"/>
    <property type="project" value="TreeGrafter"/>
</dbReference>
<comment type="subunit">
    <text evidence="7">Part of the nuclear pore complex (NPC).</text>
</comment>
<keyword evidence="5 7" id="KW-0906">Nuclear pore complex</keyword>